<evidence type="ECO:0000313" key="4">
    <source>
        <dbReference type="Proteomes" id="UP000722485"/>
    </source>
</evidence>
<accession>A0A9P5LKL4</accession>
<dbReference type="SUPFAM" id="SSF53335">
    <property type="entry name" value="S-adenosyl-L-methionine-dependent methyltransferases"/>
    <property type="match status" value="1"/>
</dbReference>
<dbReference type="AlphaFoldDB" id="A0A9P5LKL4"/>
<keyword evidence="4" id="KW-1185">Reference proteome</keyword>
<dbReference type="EMBL" id="JAANBB010000031">
    <property type="protein sequence ID" value="KAF7554534.1"/>
    <property type="molecule type" value="Genomic_DNA"/>
</dbReference>
<reference evidence="3" key="1">
    <citation type="submission" date="2020-03" db="EMBL/GenBank/DDBJ databases">
        <title>Draft Genome Sequence of Cylindrodendrum hubeiense.</title>
        <authorList>
            <person name="Buettner E."/>
            <person name="Kellner H."/>
        </authorList>
    </citation>
    <scope>NUCLEOTIDE SEQUENCE</scope>
    <source>
        <strain evidence="3">IHI 201604</strain>
    </source>
</reference>
<gene>
    <name evidence="3" type="ORF">G7Z17_g2839</name>
</gene>
<feature type="compositionally biased region" description="Basic and acidic residues" evidence="1">
    <location>
        <begin position="46"/>
        <end position="62"/>
    </location>
</feature>
<proteinExistence type="predicted"/>
<name>A0A9P5LKL4_9HYPO</name>
<dbReference type="InterPro" id="IPR002877">
    <property type="entry name" value="RNA_MeTrfase_FtsJ_dom"/>
</dbReference>
<dbReference type="Pfam" id="PF01728">
    <property type="entry name" value="FtsJ"/>
    <property type="match status" value="1"/>
</dbReference>
<sequence>MASNETKEGVPTSRSQEIIMAYLSERIVEYRELTTLRRQGWQDPGANDHFENERQHADHPDETTKTIFYKMTLQIGKGLDAATGILSSPSTSSGNLAILDLCMAPGGFTTTALNHPSNRHVRGISLPVEMGGYEVRIPNWERDNRISIKFLDITMLAAEMGVDIETEIPATHPDAGRFSPERPFEDEEFDVIFCGGAVVRNHKFAEYRQGHEKIRLETSQLVLALQRIRKGATLVLVLHRADASRSVDVIHRFSGFAKIQLFKPPRAHARKSSFYMVARNVQPQKTEAKQAIEDWKRQWRDATLTTEPRQHPYQLFDPSPEHTELVLREFGETLVQLSRPIFRIQANALHKAPWNTNKSTSS</sequence>
<feature type="region of interest" description="Disordered" evidence="1">
    <location>
        <begin position="42"/>
        <end position="62"/>
    </location>
</feature>
<protein>
    <recommendedName>
        <fullName evidence="2">Ribosomal RNA methyltransferase FtsJ domain-containing protein</fullName>
    </recommendedName>
</protein>
<dbReference type="InterPro" id="IPR029063">
    <property type="entry name" value="SAM-dependent_MTases_sf"/>
</dbReference>
<dbReference type="OrthoDB" id="417125at2759"/>
<comment type="caution">
    <text evidence="3">The sequence shown here is derived from an EMBL/GenBank/DDBJ whole genome shotgun (WGS) entry which is preliminary data.</text>
</comment>
<dbReference type="GO" id="GO:0008168">
    <property type="term" value="F:methyltransferase activity"/>
    <property type="evidence" value="ECO:0007669"/>
    <property type="project" value="InterPro"/>
</dbReference>
<evidence type="ECO:0000256" key="1">
    <source>
        <dbReference type="SAM" id="MobiDB-lite"/>
    </source>
</evidence>
<organism evidence="3 4">
    <name type="scientific">Cylindrodendrum hubeiense</name>
    <dbReference type="NCBI Taxonomy" id="595255"/>
    <lineage>
        <taxon>Eukaryota</taxon>
        <taxon>Fungi</taxon>
        <taxon>Dikarya</taxon>
        <taxon>Ascomycota</taxon>
        <taxon>Pezizomycotina</taxon>
        <taxon>Sordariomycetes</taxon>
        <taxon>Hypocreomycetidae</taxon>
        <taxon>Hypocreales</taxon>
        <taxon>Nectriaceae</taxon>
        <taxon>Cylindrodendrum</taxon>
    </lineage>
</organism>
<dbReference type="GO" id="GO:0032259">
    <property type="term" value="P:methylation"/>
    <property type="evidence" value="ECO:0007669"/>
    <property type="project" value="InterPro"/>
</dbReference>
<dbReference type="Proteomes" id="UP000722485">
    <property type="component" value="Unassembled WGS sequence"/>
</dbReference>
<feature type="domain" description="Ribosomal RNA methyltransferase FtsJ" evidence="2">
    <location>
        <begin position="96"/>
        <end position="280"/>
    </location>
</feature>
<dbReference type="Gene3D" id="3.40.50.150">
    <property type="entry name" value="Vaccinia Virus protein VP39"/>
    <property type="match status" value="1"/>
</dbReference>
<evidence type="ECO:0000259" key="2">
    <source>
        <dbReference type="Pfam" id="PF01728"/>
    </source>
</evidence>
<evidence type="ECO:0000313" key="3">
    <source>
        <dbReference type="EMBL" id="KAF7554534.1"/>
    </source>
</evidence>